<gene>
    <name evidence="1" type="ORF">DFJ65_0011</name>
</gene>
<dbReference type="OrthoDB" id="8899077at2"/>
<accession>A0A3D9USX1</accession>
<evidence type="ECO:0000313" key="1">
    <source>
        <dbReference type="EMBL" id="REF29084.1"/>
    </source>
</evidence>
<name>A0A3D9USX1_9MICO</name>
<evidence type="ECO:0008006" key="3">
    <source>
        <dbReference type="Google" id="ProtNLM"/>
    </source>
</evidence>
<dbReference type="AlphaFoldDB" id="A0A3D9USX1"/>
<dbReference type="InterPro" id="IPR011200">
    <property type="entry name" value="UCP012608"/>
</dbReference>
<organism evidence="1 2">
    <name type="scientific">Calidifontibacter indicus</name>
    <dbReference type="NCBI Taxonomy" id="419650"/>
    <lineage>
        <taxon>Bacteria</taxon>
        <taxon>Bacillati</taxon>
        <taxon>Actinomycetota</taxon>
        <taxon>Actinomycetes</taxon>
        <taxon>Micrococcales</taxon>
        <taxon>Dermacoccaceae</taxon>
        <taxon>Calidifontibacter</taxon>
    </lineage>
</organism>
<evidence type="ECO:0000313" key="2">
    <source>
        <dbReference type="Proteomes" id="UP000256253"/>
    </source>
</evidence>
<dbReference type="EMBL" id="QTUA01000001">
    <property type="protein sequence ID" value="REF29084.1"/>
    <property type="molecule type" value="Genomic_DNA"/>
</dbReference>
<dbReference type="Pfam" id="PF10094">
    <property type="entry name" value="DUF2332"/>
    <property type="match status" value="1"/>
</dbReference>
<reference evidence="1 2" key="1">
    <citation type="submission" date="2018-08" db="EMBL/GenBank/DDBJ databases">
        <title>Sequencing the genomes of 1000 actinobacteria strains.</title>
        <authorList>
            <person name="Klenk H.-P."/>
        </authorList>
    </citation>
    <scope>NUCLEOTIDE SEQUENCE [LARGE SCALE GENOMIC DNA]</scope>
    <source>
        <strain evidence="1 2">DSM 22967</strain>
    </source>
</reference>
<comment type="caution">
    <text evidence="1">The sequence shown here is derived from an EMBL/GenBank/DDBJ whole genome shotgun (WGS) entry which is preliminary data.</text>
</comment>
<dbReference type="Proteomes" id="UP000256253">
    <property type="component" value="Unassembled WGS sequence"/>
</dbReference>
<sequence>MPDVRDTADSPEVARQRCLDFASMHSEVPVYAAIVAGMADDPDAIDLLCRAAPGQARPVLLLAALHDLAMRRPDSPAAHWFSPTARPAQDPWPDVRRAITEFHDELSQVVATRTTQTNEVNRSTYVRAMVARACADLPDTPITLLELGASAGFLLNIEHYRVAVGDVAFGPLHARVRCEAENLGSAVELRIPPIARRIGLDADPIGPDDIDDLRWLRACIWPEMPGRVERFDAAVEGLRDHPPTLVRGDMVDALPGVIERGDDHLVVFSSWAVTYLPRERRPLIARTLDDVASARPVSWVTAEPPGCIPGLPDVRDDHADADRLTGTHVGLRRWRDGAEIAPELLGTVHPHGNSINFR</sequence>
<dbReference type="RefSeq" id="WP_115921247.1">
    <property type="nucleotide sequence ID" value="NZ_QTUA01000001.1"/>
</dbReference>
<keyword evidence="2" id="KW-1185">Reference proteome</keyword>
<proteinExistence type="predicted"/>
<protein>
    <recommendedName>
        <fullName evidence="3">DUF2332 domain-containing protein</fullName>
    </recommendedName>
</protein>